<dbReference type="GeneID" id="111007596"/>
<dbReference type="Pfam" id="PF01715">
    <property type="entry name" value="IPPT"/>
    <property type="match status" value="2"/>
</dbReference>
<evidence type="ECO:0000256" key="5">
    <source>
        <dbReference type="ARBA" id="ARBA00022840"/>
    </source>
</evidence>
<dbReference type="Gene3D" id="1.10.287.890">
    <property type="entry name" value="Crystal structure of tRNA isopentenylpyrophosphate transferase (bh2366) domain"/>
    <property type="match status" value="1"/>
</dbReference>
<evidence type="ECO:0000256" key="1">
    <source>
        <dbReference type="ARBA" id="ARBA00005842"/>
    </source>
</evidence>
<keyword evidence="6" id="KW-0809">Transit peptide</keyword>
<evidence type="ECO:0000256" key="8">
    <source>
        <dbReference type="ARBA" id="ARBA00052386"/>
    </source>
</evidence>
<dbReference type="FunFam" id="1.10.287.890:FF:000002">
    <property type="entry name" value="Adenylate isopentenyltransferase 5, chloroplastic"/>
    <property type="match status" value="1"/>
</dbReference>
<dbReference type="KEGG" id="mcha:111007596"/>
<name>A0A6J1C1H2_MOMCH</name>
<evidence type="ECO:0000256" key="2">
    <source>
        <dbReference type="ARBA" id="ARBA00022679"/>
    </source>
</evidence>
<dbReference type="Proteomes" id="UP000504603">
    <property type="component" value="Unplaced"/>
</dbReference>
<evidence type="ECO:0000256" key="6">
    <source>
        <dbReference type="ARBA" id="ARBA00022946"/>
    </source>
</evidence>
<evidence type="ECO:0000256" key="10">
    <source>
        <dbReference type="ARBA" id="ARBA00066838"/>
    </source>
</evidence>
<dbReference type="GO" id="GO:0009691">
    <property type="term" value="P:cytokinin biosynthetic process"/>
    <property type="evidence" value="ECO:0007669"/>
    <property type="project" value="UniProtKB-KW"/>
</dbReference>
<evidence type="ECO:0000256" key="9">
    <source>
        <dbReference type="ARBA" id="ARBA00055191"/>
    </source>
</evidence>
<dbReference type="GO" id="GO:0052381">
    <property type="term" value="F:tRNA dimethylallyltransferase activity"/>
    <property type="evidence" value="ECO:0007669"/>
    <property type="project" value="TreeGrafter"/>
</dbReference>
<comment type="function">
    <text evidence="9">Involved in cytokinin biosynthesis. Catalyzes the transfer of an isopentenyl group from dimethylallyl diphosphate (DMAPP) to ATP and ADP.</text>
</comment>
<sequence length="417" mass="47336">MCRLALPNCEHIFMTSCRSKASSMEKLISVRFQTFNHSHCLNLDLTSVIHKPTPSRNQRTIRVTKNPANATTIQGVHPGSVRVQFPSMVGWCGPTVPFNCASPIPLDQVKMKENDSVEYVSGYKHKIVFVMGCTATGKSKLAVDLATFLSSEIINSDKIQFYRGLDIVTNKIAESDRLGVPHHLLGIIDDPDADLTAGEFCRRLEETIAEIIGRRRLPIVVGGSNNYIEALVDNPITNFRSRFDCCFVWINVSLPVLYRYIAKRVDRMVEVGLVEEVREMFVPGANYSLGIRRAIGVPEMDAYFRAEQNEEAYKEDLLKSAIQEIKDNTCKLALRQLRKIHRLRDERGWGLHRIDATTVFEKSGEDAVDEWMNVVLKPSLAIVGDFLNEDHEQKISSKAIENPIRDWRLQRTLRNFT</sequence>
<evidence type="ECO:0000313" key="12">
    <source>
        <dbReference type="RefSeq" id="XP_022135701.1"/>
    </source>
</evidence>
<comment type="catalytic activity">
    <reaction evidence="7">
        <text>dimethylallyl diphosphate + ATP = N(6)-(dimethylallyl)adenosine 5'-triphosphate + diphosphate</text>
        <dbReference type="Rhea" id="RHEA:36331"/>
        <dbReference type="ChEBI" id="CHEBI:30616"/>
        <dbReference type="ChEBI" id="CHEBI:33019"/>
        <dbReference type="ChEBI" id="CHEBI:57623"/>
        <dbReference type="ChEBI" id="CHEBI:73532"/>
        <dbReference type="EC" id="2.5.1.112"/>
    </reaction>
</comment>
<dbReference type="PANTHER" id="PTHR11088:SF59">
    <property type="entry name" value="ADENYLATE ISOPENTENYLTRANSFERASE"/>
    <property type="match status" value="1"/>
</dbReference>
<keyword evidence="11" id="KW-1185">Reference proteome</keyword>
<dbReference type="GO" id="GO:0006400">
    <property type="term" value="P:tRNA modification"/>
    <property type="evidence" value="ECO:0007669"/>
    <property type="project" value="TreeGrafter"/>
</dbReference>
<accession>A0A6J1C1H2</accession>
<dbReference type="GO" id="GO:0005739">
    <property type="term" value="C:mitochondrion"/>
    <property type="evidence" value="ECO:0007669"/>
    <property type="project" value="TreeGrafter"/>
</dbReference>
<evidence type="ECO:0000256" key="4">
    <source>
        <dbReference type="ARBA" id="ARBA00022741"/>
    </source>
</evidence>
<keyword evidence="3" id="KW-0203">Cytokinin biosynthesis</keyword>
<dbReference type="OrthoDB" id="775260at2759"/>
<dbReference type="GO" id="GO:0009824">
    <property type="term" value="F:AMP dimethylallyltransferase activity"/>
    <property type="evidence" value="ECO:0007669"/>
    <property type="project" value="UniProtKB-ARBA"/>
</dbReference>
<evidence type="ECO:0000256" key="3">
    <source>
        <dbReference type="ARBA" id="ARBA00022712"/>
    </source>
</evidence>
<dbReference type="InterPro" id="IPR027417">
    <property type="entry name" value="P-loop_NTPase"/>
</dbReference>
<dbReference type="AlphaFoldDB" id="A0A6J1C1H2"/>
<reference evidence="12" key="1">
    <citation type="submission" date="2025-08" db="UniProtKB">
        <authorList>
            <consortium name="RefSeq"/>
        </authorList>
    </citation>
    <scope>IDENTIFICATION</scope>
    <source>
        <strain evidence="12">OHB3-1</strain>
    </source>
</reference>
<dbReference type="GO" id="GO:0005524">
    <property type="term" value="F:ATP binding"/>
    <property type="evidence" value="ECO:0007669"/>
    <property type="project" value="UniProtKB-KW"/>
</dbReference>
<gene>
    <name evidence="12" type="primary">LOC111007596</name>
</gene>
<dbReference type="SUPFAM" id="SSF52540">
    <property type="entry name" value="P-loop containing nucleoside triphosphate hydrolases"/>
    <property type="match status" value="1"/>
</dbReference>
<dbReference type="InterPro" id="IPR039657">
    <property type="entry name" value="Dimethylallyltransferase"/>
</dbReference>
<dbReference type="RefSeq" id="XP_022135701.1">
    <property type="nucleotide sequence ID" value="XM_022280009.1"/>
</dbReference>
<dbReference type="GO" id="GO:0052622">
    <property type="term" value="F:ATP/ADP dimethylallyltransferase activity"/>
    <property type="evidence" value="ECO:0007669"/>
    <property type="project" value="UniProtKB-EC"/>
</dbReference>
<keyword evidence="4" id="KW-0547">Nucleotide-binding</keyword>
<comment type="catalytic activity">
    <reaction evidence="8">
        <text>dimethylallyl diphosphate + ADP = N(6)-(dimethylallyl)adenosine 5'-diphosphate + diphosphate</text>
        <dbReference type="Rhea" id="RHEA:36327"/>
        <dbReference type="ChEBI" id="CHEBI:33019"/>
        <dbReference type="ChEBI" id="CHEBI:57623"/>
        <dbReference type="ChEBI" id="CHEBI:73533"/>
        <dbReference type="ChEBI" id="CHEBI:456216"/>
        <dbReference type="EC" id="2.5.1.112"/>
    </reaction>
</comment>
<dbReference type="Gene3D" id="3.40.50.300">
    <property type="entry name" value="P-loop containing nucleotide triphosphate hydrolases"/>
    <property type="match status" value="1"/>
</dbReference>
<proteinExistence type="inferred from homology"/>
<dbReference type="EC" id="2.5.1.112" evidence="10"/>
<dbReference type="PANTHER" id="PTHR11088">
    <property type="entry name" value="TRNA DIMETHYLALLYLTRANSFERASE"/>
    <property type="match status" value="1"/>
</dbReference>
<organism evidence="11 12">
    <name type="scientific">Momordica charantia</name>
    <name type="common">Bitter gourd</name>
    <name type="synonym">Balsam pear</name>
    <dbReference type="NCBI Taxonomy" id="3673"/>
    <lineage>
        <taxon>Eukaryota</taxon>
        <taxon>Viridiplantae</taxon>
        <taxon>Streptophyta</taxon>
        <taxon>Embryophyta</taxon>
        <taxon>Tracheophyta</taxon>
        <taxon>Spermatophyta</taxon>
        <taxon>Magnoliopsida</taxon>
        <taxon>eudicotyledons</taxon>
        <taxon>Gunneridae</taxon>
        <taxon>Pentapetalae</taxon>
        <taxon>rosids</taxon>
        <taxon>fabids</taxon>
        <taxon>Cucurbitales</taxon>
        <taxon>Cucurbitaceae</taxon>
        <taxon>Momordiceae</taxon>
        <taxon>Momordica</taxon>
    </lineage>
</organism>
<comment type="similarity">
    <text evidence="1">Belongs to the IPP transferase family.</text>
</comment>
<keyword evidence="2" id="KW-0808">Transferase</keyword>
<evidence type="ECO:0000313" key="11">
    <source>
        <dbReference type="Proteomes" id="UP000504603"/>
    </source>
</evidence>
<evidence type="ECO:0000256" key="7">
    <source>
        <dbReference type="ARBA" id="ARBA00051744"/>
    </source>
</evidence>
<protein>
    <recommendedName>
        <fullName evidence="10">adenylate dimethylallyltransferase (ADP/ATP-dependent)</fullName>
        <ecNumber evidence="10">2.5.1.112</ecNumber>
    </recommendedName>
</protein>
<keyword evidence="5" id="KW-0067">ATP-binding</keyword>